<dbReference type="PANTHER" id="PTHR28457:SF1">
    <property type="entry name" value="CILIA- AND FLAGELLA-ASSOCIATED PROTEIN 119"/>
    <property type="match status" value="1"/>
</dbReference>
<evidence type="ECO:0000313" key="2">
    <source>
        <dbReference type="EMBL" id="GMI39441.1"/>
    </source>
</evidence>
<dbReference type="OrthoDB" id="425082at2759"/>
<dbReference type="Pfam" id="PF14769">
    <property type="entry name" value="CLAMP"/>
    <property type="match status" value="1"/>
</dbReference>
<comment type="caution">
    <text evidence="2">The sequence shown here is derived from an EMBL/GenBank/DDBJ whole genome shotgun (WGS) entry which is preliminary data.</text>
</comment>
<proteinExistence type="predicted"/>
<dbReference type="Proteomes" id="UP001165065">
    <property type="component" value="Unassembled WGS sequence"/>
</dbReference>
<dbReference type="PANTHER" id="PTHR28457">
    <property type="entry name" value="COILED-COIL DOMAIN-CONTAINING PROTEIN 189"/>
    <property type="match status" value="1"/>
</dbReference>
<feature type="compositionally biased region" description="Gly residues" evidence="1">
    <location>
        <begin position="214"/>
        <end position="225"/>
    </location>
</feature>
<dbReference type="InterPro" id="IPR032727">
    <property type="entry name" value="CLAMP"/>
</dbReference>
<dbReference type="AlphaFoldDB" id="A0A9W7GBR9"/>
<reference evidence="3" key="1">
    <citation type="journal article" date="2023" name="Commun. Biol.">
        <title>Genome analysis of Parmales, the sister group of diatoms, reveals the evolutionary specialization of diatoms from phago-mixotrophs to photoautotrophs.</title>
        <authorList>
            <person name="Ban H."/>
            <person name="Sato S."/>
            <person name="Yoshikawa S."/>
            <person name="Yamada K."/>
            <person name="Nakamura Y."/>
            <person name="Ichinomiya M."/>
            <person name="Sato N."/>
            <person name="Blanc-Mathieu R."/>
            <person name="Endo H."/>
            <person name="Kuwata A."/>
            <person name="Ogata H."/>
        </authorList>
    </citation>
    <scope>NUCLEOTIDE SEQUENCE [LARGE SCALE GENOMIC DNA]</scope>
</reference>
<accession>A0A9W7GBR9</accession>
<feature type="compositionally biased region" description="Acidic residues" evidence="1">
    <location>
        <begin position="198"/>
        <end position="213"/>
    </location>
</feature>
<gene>
    <name evidence="2" type="ORF">TrCOL_g9721</name>
</gene>
<dbReference type="EMBL" id="BRYA01000103">
    <property type="protein sequence ID" value="GMI39441.1"/>
    <property type="molecule type" value="Genomic_DNA"/>
</dbReference>
<protein>
    <submittedName>
        <fullName evidence="2">Uncharacterized protein</fullName>
    </submittedName>
</protein>
<sequence length="233" mass="25789">MSEESVATNEVVNEGEVEVAMGLAYSDLNKDQLDAIFNTEDMDERIRLTAESLNVKHYSNNARSAIIVDFCYFNIMFAKENEFTDQQTSAFYSIMLKVFVSAVDEGISSTEAFDLFKKLILTHSIEDGEAVELYSLPLVKKISNYVSNTFFRYLDTYKYVFATVQSVVTETTELQVETPLVPQFLAEATTEENVEVFDDGEEGGDEGAEEEDGAGTGLGQGGEGVGEVFELSV</sequence>
<name>A0A9W7GBR9_9STRA</name>
<evidence type="ECO:0000313" key="3">
    <source>
        <dbReference type="Proteomes" id="UP001165065"/>
    </source>
</evidence>
<organism evidence="2 3">
    <name type="scientific">Triparma columacea</name>
    <dbReference type="NCBI Taxonomy" id="722753"/>
    <lineage>
        <taxon>Eukaryota</taxon>
        <taxon>Sar</taxon>
        <taxon>Stramenopiles</taxon>
        <taxon>Ochrophyta</taxon>
        <taxon>Bolidophyceae</taxon>
        <taxon>Parmales</taxon>
        <taxon>Triparmaceae</taxon>
        <taxon>Triparma</taxon>
    </lineage>
</organism>
<evidence type="ECO:0000256" key="1">
    <source>
        <dbReference type="SAM" id="MobiDB-lite"/>
    </source>
</evidence>
<keyword evidence="3" id="KW-1185">Reference proteome</keyword>
<feature type="region of interest" description="Disordered" evidence="1">
    <location>
        <begin position="198"/>
        <end position="233"/>
    </location>
</feature>